<dbReference type="GO" id="GO:0045892">
    <property type="term" value="P:negative regulation of DNA-templated transcription"/>
    <property type="evidence" value="ECO:0007669"/>
    <property type="project" value="InterPro"/>
</dbReference>
<organism evidence="1 2">
    <name type="scientific">Erysipelothrix larvae</name>
    <dbReference type="NCBI Taxonomy" id="1514105"/>
    <lineage>
        <taxon>Bacteria</taxon>
        <taxon>Bacillati</taxon>
        <taxon>Bacillota</taxon>
        <taxon>Erysipelotrichia</taxon>
        <taxon>Erysipelotrichales</taxon>
        <taxon>Erysipelotrichaceae</taxon>
        <taxon>Erysipelothrix</taxon>
    </lineage>
</organism>
<reference evidence="1 2" key="1">
    <citation type="submission" date="2015-10" db="EMBL/GenBank/DDBJ databases">
        <title>Erysipelothrix larvae sp. LV19 isolated from the larval gut of the rhinoceros beetle, Trypoxylus dichotomus.</title>
        <authorList>
            <person name="Lim S."/>
            <person name="Kim B.-C."/>
        </authorList>
    </citation>
    <scope>NUCLEOTIDE SEQUENCE [LARGE SCALE GENOMIC DNA]</scope>
    <source>
        <strain evidence="1 2">LV19</strain>
    </source>
</reference>
<dbReference type="EMBL" id="CP013213">
    <property type="protein sequence ID" value="AMC93603.1"/>
    <property type="molecule type" value="Genomic_DNA"/>
</dbReference>
<dbReference type="Gene3D" id="3.40.30.10">
    <property type="entry name" value="Glutaredoxin"/>
    <property type="match status" value="1"/>
</dbReference>
<evidence type="ECO:0000313" key="1">
    <source>
        <dbReference type="EMBL" id="AMC93603.1"/>
    </source>
</evidence>
<keyword evidence="2" id="KW-1185">Reference proteome</keyword>
<dbReference type="STRING" id="1514105.AOC36_06270"/>
<sequence length="114" mass="12687">MKIEIFDPAMCCSTGVCGTSVDKELLRVASLVDRLEKSGVDIRRYQLTNEPQEFIANQLISELLNKDSESLPITLVNGKVVKTKGYLSNQEFDLLFKANDEAHPTKCNCKNGCC</sequence>
<accession>A0A120JTQ4</accession>
<protein>
    <submittedName>
        <fullName evidence="1">Transcriptional regulator</fullName>
    </submittedName>
</protein>
<evidence type="ECO:0000313" key="2">
    <source>
        <dbReference type="Proteomes" id="UP000063781"/>
    </source>
</evidence>
<dbReference type="KEGG" id="erl:AOC36_06270"/>
<gene>
    <name evidence="1" type="ORF">AOC36_06270</name>
</gene>
<dbReference type="OrthoDB" id="9801358at2"/>
<dbReference type="NCBIfam" id="NF033727">
    <property type="entry name" value="chaperon_ArsD"/>
    <property type="match status" value="1"/>
</dbReference>
<dbReference type="GO" id="GO:0003677">
    <property type="term" value="F:DNA binding"/>
    <property type="evidence" value="ECO:0007669"/>
    <property type="project" value="InterPro"/>
</dbReference>
<dbReference type="Pfam" id="PF06953">
    <property type="entry name" value="ArsD"/>
    <property type="match status" value="1"/>
</dbReference>
<dbReference type="AlphaFoldDB" id="A0A120JTQ4"/>
<dbReference type="RefSeq" id="WP_067632541.1">
    <property type="nucleotide sequence ID" value="NZ_CP013213.1"/>
</dbReference>
<dbReference type="Proteomes" id="UP000063781">
    <property type="component" value="Chromosome"/>
</dbReference>
<dbReference type="GO" id="GO:0046685">
    <property type="term" value="P:response to arsenic-containing substance"/>
    <property type="evidence" value="ECO:0007669"/>
    <property type="project" value="InterPro"/>
</dbReference>
<name>A0A120JTQ4_9FIRM</name>
<dbReference type="InterPro" id="IPR010712">
    <property type="entry name" value="Arsenical-R_ArsD"/>
</dbReference>
<proteinExistence type="predicted"/>